<accession>A0A5B8INW6</accession>
<dbReference type="Pfam" id="PF03009">
    <property type="entry name" value="GDPD"/>
    <property type="match status" value="1"/>
</dbReference>
<dbReference type="PANTHER" id="PTHR46211">
    <property type="entry name" value="GLYCEROPHOSPHORYL DIESTER PHOSPHODIESTERASE"/>
    <property type="match status" value="1"/>
</dbReference>
<sequence>MNKYLKIAHRGYSVLKKYENTIFSFQKAIKKNFDMIELDVHLCKSNDIIIYHDDYIEHNNKLKYIKDLTYEEINEFNPYIITLPFLFKNIDKNDIKIYIDIKGNNDIIEPLIKFLDKRFDNFDNLLLASFNRNCLKKIIDYNKSIEKENKKYLKKGFITENIFTNVELLILLKDIECIIIHWTMLNKDLIDYCKKNNKDVYCYTLKDLNQLEHISKFDIDGIVSDIIL</sequence>
<name>A0A5B8INW6_9VIRU</name>
<evidence type="ECO:0000313" key="2">
    <source>
        <dbReference type="EMBL" id="QDY51781.1"/>
    </source>
</evidence>
<dbReference type="PROSITE" id="PS51704">
    <property type="entry name" value="GP_PDE"/>
    <property type="match status" value="1"/>
</dbReference>
<proteinExistence type="predicted"/>
<reference evidence="2" key="1">
    <citation type="submission" date="2018-11" db="EMBL/GenBank/DDBJ databases">
        <title>A distinct lineage of giant viruses engineers rhodopsin photosystems in predatory marine eukaryotes.</title>
        <authorList>
            <person name="Needham D.M."/>
            <person name="Yoshizawa S."/>
            <person name="Hosaka T."/>
            <person name="Poirier C."/>
            <person name="Choi C.-J."/>
            <person name="Hehenberger E."/>
            <person name="Irwin N.A.T."/>
            <person name="Wilken S."/>
            <person name="Yung C.-M."/>
            <person name="Bachy C."/>
            <person name="Kurihara R."/>
            <person name="Nakajima Y."/>
            <person name="Kojima K."/>
            <person name="Kimura-Someya T."/>
            <person name="Leonard G."/>
            <person name="Malmstrom R.R."/>
            <person name="Mende D."/>
            <person name="Olson D.K."/>
            <person name="Sudo Y."/>
            <person name="Sudek S."/>
            <person name="Richards T.A."/>
            <person name="DeLong E.F."/>
            <person name="Keeling P.J."/>
            <person name="Santoro A.E."/>
            <person name="Shirouzu M."/>
            <person name="Iwasaki W."/>
            <person name="Worden A.Z."/>
        </authorList>
    </citation>
    <scope>NUCLEOTIDE SEQUENCE</scope>
</reference>
<protein>
    <submittedName>
        <fullName evidence="2">Glycerophosphoryl diester phosphodiesterase family</fullName>
    </submittedName>
</protein>
<dbReference type="InterPro" id="IPR017946">
    <property type="entry name" value="PLC-like_Pdiesterase_TIM-brl"/>
</dbReference>
<dbReference type="GO" id="GO:0006629">
    <property type="term" value="P:lipid metabolic process"/>
    <property type="evidence" value="ECO:0007669"/>
    <property type="project" value="InterPro"/>
</dbReference>
<feature type="domain" description="GP-PDE" evidence="1">
    <location>
        <begin position="4"/>
        <end position="228"/>
    </location>
</feature>
<dbReference type="GO" id="GO:0008081">
    <property type="term" value="F:phosphoric diester hydrolase activity"/>
    <property type="evidence" value="ECO:0007669"/>
    <property type="project" value="InterPro"/>
</dbReference>
<dbReference type="InterPro" id="IPR030395">
    <property type="entry name" value="GP_PDE_dom"/>
</dbReference>
<dbReference type="PANTHER" id="PTHR46211:SF1">
    <property type="entry name" value="GLYCEROPHOSPHODIESTER PHOSPHODIESTERASE, CYTOPLASMIC"/>
    <property type="match status" value="1"/>
</dbReference>
<organism evidence="2">
    <name type="scientific">Mimiviridae sp. ChoanoV1</name>
    <dbReference type="NCBI Taxonomy" id="2596887"/>
    <lineage>
        <taxon>Viruses</taxon>
        <taxon>Varidnaviria</taxon>
        <taxon>Bamfordvirae</taxon>
        <taxon>Nucleocytoviricota</taxon>
        <taxon>Megaviricetes</taxon>
        <taxon>Imitervirales</taxon>
        <taxon>Schizomimiviridae</taxon>
    </lineage>
</organism>
<evidence type="ECO:0000259" key="1">
    <source>
        <dbReference type="PROSITE" id="PS51704"/>
    </source>
</evidence>
<dbReference type="Gene3D" id="3.20.20.190">
    <property type="entry name" value="Phosphatidylinositol (PI) phosphodiesterase"/>
    <property type="match status" value="1"/>
</dbReference>
<dbReference type="SUPFAM" id="SSF51695">
    <property type="entry name" value="PLC-like phosphodiesterases"/>
    <property type="match status" value="1"/>
</dbReference>
<gene>
    <name evidence="2" type="ORF">1_166</name>
</gene>
<dbReference type="EMBL" id="MK250085">
    <property type="protein sequence ID" value="QDY51781.1"/>
    <property type="molecule type" value="Genomic_DNA"/>
</dbReference>
<dbReference type="CDD" id="cd08556">
    <property type="entry name" value="GDPD"/>
    <property type="match status" value="1"/>
</dbReference>